<protein>
    <recommendedName>
        <fullName evidence="3">Apurinic-apyrimidinic endonuclease 1</fullName>
    </recommendedName>
</protein>
<evidence type="ECO:0000313" key="12">
    <source>
        <dbReference type="Proteomes" id="UP000245942"/>
    </source>
</evidence>
<dbReference type="GO" id="GO:0003906">
    <property type="term" value="F:DNA-(apurinic or apyrimidinic site) endonuclease activity"/>
    <property type="evidence" value="ECO:0007669"/>
    <property type="project" value="TreeGrafter"/>
</dbReference>
<keyword evidence="6" id="KW-0378">Hydrolase</keyword>
<dbReference type="Pfam" id="PF01261">
    <property type="entry name" value="AP_endonuc_2"/>
    <property type="match status" value="1"/>
</dbReference>
<evidence type="ECO:0000256" key="8">
    <source>
        <dbReference type="ARBA" id="ARBA00023204"/>
    </source>
</evidence>
<dbReference type="PROSITE" id="PS51432">
    <property type="entry name" value="AP_NUCLEASE_F2_4"/>
    <property type="match status" value="1"/>
</dbReference>
<sequence length="320" mass="35381">MSVAGGVENSVSNARLYGCQAWALFLRPKMQWECKPIREDNIRLFAERLPLYKYDTKRCLPHASYLINLGNPDKEKRAKSLDAFLDELRRCALLKIGLYNFHPGSGVGEISKEEACTNIAMSINAAHASLLAEGLNCPIILLENMAGQGKQVGGRFEELALVIEQVHDKTRVGVCLDTAHAFASGFDIRTKEGFESMMSDFDRCIGIQYLKGVHMNDSLTPLASNKDRHANIGSGEIGLPAFHCIMNDARFKGIPLVLETPAASWKIWQGEIQALYAAAEGKPPLVKRKRQTKTKGERKVNTQDGSEAMDRRGSETLGSK</sequence>
<dbReference type="GeneID" id="37015317"/>
<dbReference type="PANTHER" id="PTHR21445:SF0">
    <property type="entry name" value="APURINIC-APYRIMIDINIC ENDONUCLEASE"/>
    <property type="match status" value="1"/>
</dbReference>
<dbReference type="GO" id="GO:0005739">
    <property type="term" value="C:mitochondrion"/>
    <property type="evidence" value="ECO:0007669"/>
    <property type="project" value="TreeGrafter"/>
</dbReference>
<dbReference type="PROSITE" id="PS00731">
    <property type="entry name" value="AP_NUCLEASE_F2_3"/>
    <property type="match status" value="1"/>
</dbReference>
<dbReference type="CDD" id="cd00019">
    <property type="entry name" value="AP2Ec"/>
    <property type="match status" value="1"/>
</dbReference>
<evidence type="ECO:0000256" key="7">
    <source>
        <dbReference type="ARBA" id="ARBA00022833"/>
    </source>
</evidence>
<dbReference type="SUPFAM" id="SSF51658">
    <property type="entry name" value="Xylose isomerase-like"/>
    <property type="match status" value="1"/>
</dbReference>
<dbReference type="GO" id="GO:0008270">
    <property type="term" value="F:zinc ion binding"/>
    <property type="evidence" value="ECO:0007669"/>
    <property type="project" value="InterPro"/>
</dbReference>
<evidence type="ECO:0000256" key="1">
    <source>
        <dbReference type="ARBA" id="ARBA00001947"/>
    </source>
</evidence>
<evidence type="ECO:0000256" key="4">
    <source>
        <dbReference type="ARBA" id="ARBA00022723"/>
    </source>
</evidence>
<dbReference type="STRING" id="1684307.A0A316U427"/>
<keyword evidence="5" id="KW-0227">DNA damage</keyword>
<accession>A0A316U427</accession>
<dbReference type="InterPro" id="IPR001719">
    <property type="entry name" value="AP_endonuc_2"/>
</dbReference>
<evidence type="ECO:0000256" key="5">
    <source>
        <dbReference type="ARBA" id="ARBA00022763"/>
    </source>
</evidence>
<dbReference type="RefSeq" id="XP_025347137.1">
    <property type="nucleotide sequence ID" value="XM_025493583.1"/>
</dbReference>
<dbReference type="NCBIfam" id="NF002199">
    <property type="entry name" value="PRK01060.1-4"/>
    <property type="match status" value="1"/>
</dbReference>
<dbReference type="InterPro" id="IPR036237">
    <property type="entry name" value="Xyl_isomerase-like_sf"/>
</dbReference>
<evidence type="ECO:0000256" key="6">
    <source>
        <dbReference type="ARBA" id="ARBA00022801"/>
    </source>
</evidence>
<comment type="cofactor">
    <cofactor evidence="1">
        <name>Zn(2+)</name>
        <dbReference type="ChEBI" id="CHEBI:29105"/>
    </cofactor>
</comment>
<dbReference type="AlphaFoldDB" id="A0A316U427"/>
<feature type="domain" description="Xylose isomerase-like TIM barrel" evidence="10">
    <location>
        <begin position="13"/>
        <end position="264"/>
    </location>
</feature>
<organism evidence="11 12">
    <name type="scientific">Pseudomicrostroma glucosiphilum</name>
    <dbReference type="NCBI Taxonomy" id="1684307"/>
    <lineage>
        <taxon>Eukaryota</taxon>
        <taxon>Fungi</taxon>
        <taxon>Dikarya</taxon>
        <taxon>Basidiomycota</taxon>
        <taxon>Ustilaginomycotina</taxon>
        <taxon>Exobasidiomycetes</taxon>
        <taxon>Microstromatales</taxon>
        <taxon>Microstromatales incertae sedis</taxon>
        <taxon>Pseudomicrostroma</taxon>
    </lineage>
</organism>
<dbReference type="HAMAP" id="MF_00152">
    <property type="entry name" value="Nfo"/>
    <property type="match status" value="1"/>
</dbReference>
<keyword evidence="12" id="KW-1185">Reference proteome</keyword>
<dbReference type="InterPro" id="IPR018246">
    <property type="entry name" value="AP_endonuc_F2_Zn_BS"/>
</dbReference>
<dbReference type="GO" id="GO:0006284">
    <property type="term" value="P:base-excision repair"/>
    <property type="evidence" value="ECO:0007669"/>
    <property type="project" value="TreeGrafter"/>
</dbReference>
<evidence type="ECO:0000256" key="2">
    <source>
        <dbReference type="ARBA" id="ARBA00005340"/>
    </source>
</evidence>
<keyword evidence="8" id="KW-0234">DNA repair</keyword>
<keyword evidence="4" id="KW-0479">Metal-binding</keyword>
<evidence type="ECO:0000256" key="3">
    <source>
        <dbReference type="ARBA" id="ARBA00021759"/>
    </source>
</evidence>
<dbReference type="InterPro" id="IPR013022">
    <property type="entry name" value="Xyl_isomerase-like_TIM-brl"/>
</dbReference>
<dbReference type="SMART" id="SM00518">
    <property type="entry name" value="AP2Ec"/>
    <property type="match status" value="1"/>
</dbReference>
<reference evidence="11 12" key="1">
    <citation type="journal article" date="2018" name="Mol. Biol. Evol.">
        <title>Broad Genomic Sampling Reveals a Smut Pathogenic Ancestry of the Fungal Clade Ustilaginomycotina.</title>
        <authorList>
            <person name="Kijpornyongpan T."/>
            <person name="Mondo S.J."/>
            <person name="Barry K."/>
            <person name="Sandor L."/>
            <person name="Lee J."/>
            <person name="Lipzen A."/>
            <person name="Pangilinan J."/>
            <person name="LaButti K."/>
            <person name="Hainaut M."/>
            <person name="Henrissat B."/>
            <person name="Grigoriev I.V."/>
            <person name="Spatafora J.W."/>
            <person name="Aime M.C."/>
        </authorList>
    </citation>
    <scope>NUCLEOTIDE SEQUENCE [LARGE SCALE GENOMIC DNA]</scope>
    <source>
        <strain evidence="11 12">MCA 4718</strain>
    </source>
</reference>
<dbReference type="PANTHER" id="PTHR21445">
    <property type="entry name" value="ENDONUCLEASE IV ENDODEOXYRIBONUCLEASE IV"/>
    <property type="match status" value="1"/>
</dbReference>
<dbReference type="FunFam" id="3.20.20.150:FF:000001">
    <property type="entry name" value="Probable endonuclease 4"/>
    <property type="match status" value="1"/>
</dbReference>
<evidence type="ECO:0000256" key="9">
    <source>
        <dbReference type="SAM" id="MobiDB-lite"/>
    </source>
</evidence>
<dbReference type="PROSITE" id="PS00729">
    <property type="entry name" value="AP_NUCLEASE_F2_1"/>
    <property type="match status" value="1"/>
</dbReference>
<dbReference type="OrthoDB" id="7663182at2759"/>
<evidence type="ECO:0000313" key="11">
    <source>
        <dbReference type="EMBL" id="PWN19977.1"/>
    </source>
</evidence>
<feature type="region of interest" description="Disordered" evidence="9">
    <location>
        <begin position="283"/>
        <end position="320"/>
    </location>
</feature>
<dbReference type="EMBL" id="KZ819329">
    <property type="protein sequence ID" value="PWN19977.1"/>
    <property type="molecule type" value="Genomic_DNA"/>
</dbReference>
<keyword evidence="7" id="KW-0862">Zinc</keyword>
<keyword evidence="11" id="KW-0540">Nuclease</keyword>
<dbReference type="Gene3D" id="3.20.20.150">
    <property type="entry name" value="Divalent-metal-dependent TIM barrel enzymes"/>
    <property type="match status" value="1"/>
</dbReference>
<gene>
    <name evidence="11" type="ORF">BCV69DRAFT_287727</name>
</gene>
<dbReference type="GO" id="GO:0005634">
    <property type="term" value="C:nucleus"/>
    <property type="evidence" value="ECO:0007669"/>
    <property type="project" value="TreeGrafter"/>
</dbReference>
<dbReference type="Proteomes" id="UP000245942">
    <property type="component" value="Unassembled WGS sequence"/>
</dbReference>
<keyword evidence="11" id="KW-0255">Endonuclease</keyword>
<dbReference type="GO" id="GO:0008081">
    <property type="term" value="F:phosphoric diester hydrolase activity"/>
    <property type="evidence" value="ECO:0007669"/>
    <property type="project" value="TreeGrafter"/>
</dbReference>
<comment type="similarity">
    <text evidence="2">Belongs to the AP endonuclease 2 family.</text>
</comment>
<dbReference type="NCBIfam" id="TIGR00587">
    <property type="entry name" value="nfo"/>
    <property type="match status" value="1"/>
</dbReference>
<evidence type="ECO:0000259" key="10">
    <source>
        <dbReference type="Pfam" id="PF01261"/>
    </source>
</evidence>
<name>A0A316U427_9BASI</name>
<proteinExistence type="inferred from homology"/>
<dbReference type="GO" id="GO:0003677">
    <property type="term" value="F:DNA binding"/>
    <property type="evidence" value="ECO:0007669"/>
    <property type="project" value="InterPro"/>
</dbReference>